<sequence length="365" mass="41600">MSVIQRIKNIGKKVLYRDENFYSRYKDGCDDLAKGLQRSEPITKSQKNEIMAFWKPYLNNRWTRKTFDIRWFDVYNKTNVFDFPLKYYIPDSFYYCIVDSFLSNEKSGKILDDKNMYDLYFYDVKQPKTICRKVNDVFLDSAYHVITKQRAVDLCVAEGNVIIKSSVDACAGRGIYKWSKHLSDSESLGCLLDKGHNYIVQQMIKQHQTLAAFNDTCVNTLRLVTLYFEGKIHLCSAVLIAGGKNAVTNHLHGGGIVCGIHSNGLLYHTAFDGKLNQYTEHPNGVIFSECRIPEFDKCIEMVKLLAARFLSAAQLISWDLTINEEGEPILIETNLVRGGVVQIAAGPVFGSLTPKVLDYIATRYK</sequence>
<dbReference type="AlphaFoldDB" id="A0A133QDC3"/>
<dbReference type="SUPFAM" id="SSF56059">
    <property type="entry name" value="Glutathione synthetase ATP-binding domain-like"/>
    <property type="match status" value="1"/>
</dbReference>
<protein>
    <recommendedName>
        <fullName evidence="1">Alpha-L-glutamate ligase-related protein ATP-grasp domain-containing protein</fullName>
    </recommendedName>
</protein>
<dbReference type="RefSeq" id="WP_060940417.1">
    <property type="nucleotide sequence ID" value="NZ_KQ957214.1"/>
</dbReference>
<accession>A0A133QDC3</accession>
<dbReference type="OrthoDB" id="6315394at2"/>
<dbReference type="InterPro" id="IPR039523">
    <property type="entry name" value="RimK-rel_E_lig_ATP-grasp"/>
</dbReference>
<dbReference type="Pfam" id="PF14397">
    <property type="entry name" value="ATPgrasp_ST"/>
    <property type="match status" value="1"/>
</dbReference>
<gene>
    <name evidence="2" type="ORF">HMPREF3226_00916</name>
</gene>
<feature type="domain" description="Alpha-L-glutamate ligase-related protein ATP-grasp" evidence="1">
    <location>
        <begin position="188"/>
        <end position="349"/>
    </location>
</feature>
<proteinExistence type="predicted"/>
<evidence type="ECO:0000313" key="3">
    <source>
        <dbReference type="Proteomes" id="UP000070533"/>
    </source>
</evidence>
<dbReference type="PATRIC" id="fig|28128.5.peg.917"/>
<dbReference type="EMBL" id="LRQG01000056">
    <property type="protein sequence ID" value="KXA40871.1"/>
    <property type="molecule type" value="Genomic_DNA"/>
</dbReference>
<keyword evidence="3" id="KW-1185">Reference proteome</keyword>
<dbReference type="STRING" id="28128.HMPREF3226_00916"/>
<dbReference type="Proteomes" id="UP000070533">
    <property type="component" value="Unassembled WGS sequence"/>
</dbReference>
<comment type="caution">
    <text evidence="2">The sequence shown here is derived from an EMBL/GenBank/DDBJ whole genome shotgun (WGS) entry which is preliminary data.</text>
</comment>
<organism evidence="2 3">
    <name type="scientific">Prevotella corporis</name>
    <dbReference type="NCBI Taxonomy" id="28128"/>
    <lineage>
        <taxon>Bacteria</taxon>
        <taxon>Pseudomonadati</taxon>
        <taxon>Bacteroidota</taxon>
        <taxon>Bacteroidia</taxon>
        <taxon>Bacteroidales</taxon>
        <taxon>Prevotellaceae</taxon>
        <taxon>Prevotella</taxon>
    </lineage>
</organism>
<reference evidence="3" key="1">
    <citation type="submission" date="2016-01" db="EMBL/GenBank/DDBJ databases">
        <authorList>
            <person name="Mitreva M."/>
            <person name="Pepin K.H."/>
            <person name="Mihindukulasuriya K.A."/>
            <person name="Fulton R."/>
            <person name="Fronick C."/>
            <person name="O'Laughlin M."/>
            <person name="Miner T."/>
            <person name="Herter B."/>
            <person name="Rosa B.A."/>
            <person name="Cordes M."/>
            <person name="Tomlinson C."/>
            <person name="Wollam A."/>
            <person name="Palsikar V.B."/>
            <person name="Mardis E.R."/>
            <person name="Wilson R.K."/>
        </authorList>
    </citation>
    <scope>NUCLEOTIDE SEQUENCE [LARGE SCALE GENOMIC DNA]</scope>
    <source>
        <strain evidence="3">MJR7716</strain>
    </source>
</reference>
<evidence type="ECO:0000313" key="2">
    <source>
        <dbReference type="EMBL" id="KXA40871.1"/>
    </source>
</evidence>
<name>A0A133QDC3_9BACT</name>
<evidence type="ECO:0000259" key="1">
    <source>
        <dbReference type="Pfam" id="PF14397"/>
    </source>
</evidence>